<dbReference type="AlphaFoldDB" id="A0A0F2LWQ0"/>
<sequence>MVTVAESHLKRLEAAVTTRSSTASAPAAAPAPAPAPAPALTHPVVENSTAARFVSRLKEIQQPKPGVDLAPAYDGPSPPVYEYFTLNSDTSPLIVHATDAKCTFKMPPYPYAVFLARQFMIYVAHDWHWFRLRRFHERLVRVYTTPDAPDSKDRLWLCQLLVAFALGASIGGHDPTSHVRRPGSAPPETPIQVSAVSSVASHVPGAEVSGPSATPSTSANIPGVEYLEQALGLLKIPYEEASVEHIETLNMVALCSYGLNRQQTTYMYAGVSARMCNMLQLHLAASSRDCGPVERENRKRVWWTTFCIDRMASTQMGVLPALHIDQADLTYPASDGLAREDMAEFADPDYLTARIQLTVIQADAVGSGDADTDDTPALGRLTAWKAALPVHMAVPFHAGMAASEDDTAVLRSLANLHLRYNHCVILLLRPRLLRQIASIVANDAPNEDSPAREKTLRQNLNHICLDAARSSLNMLFDLRACGLLTHLGFMENMHLFSSLVVLCLAKLINTRRPHSFPADPRDDVAYDTGRDLMQDMAAAGSLAARGHLRMLADVEALARSIAAVDGDAAVDVRVEQRDADDWIALLFDENLADPF</sequence>
<reference evidence="4 5" key="1">
    <citation type="journal article" date="2014" name="BMC Genomics">
        <title>Comparative genomics of the major fungal agents of human and animal Sporotrichosis: Sporothrix schenckii and Sporothrix brasiliensis.</title>
        <authorList>
            <person name="Teixeira M.M."/>
            <person name="de Almeida L.G."/>
            <person name="Kubitschek-Barreira P."/>
            <person name="Alves F.L."/>
            <person name="Kioshima E.S."/>
            <person name="Abadio A.K."/>
            <person name="Fernandes L."/>
            <person name="Derengowski L.S."/>
            <person name="Ferreira K.S."/>
            <person name="Souza R.C."/>
            <person name="Ruiz J.C."/>
            <person name="de Andrade N.C."/>
            <person name="Paes H.C."/>
            <person name="Nicola A.M."/>
            <person name="Albuquerque P."/>
            <person name="Gerber A.L."/>
            <person name="Martins V.P."/>
            <person name="Peconick L.D."/>
            <person name="Neto A.V."/>
            <person name="Chaucanez C.B."/>
            <person name="Silva P.A."/>
            <person name="Cunha O.L."/>
            <person name="de Oliveira F.F."/>
            <person name="dos Santos T.C."/>
            <person name="Barros A.L."/>
            <person name="Soares M.A."/>
            <person name="de Oliveira L.M."/>
            <person name="Marini M.M."/>
            <person name="Villalobos-Duno H."/>
            <person name="Cunha M.M."/>
            <person name="de Hoog S."/>
            <person name="da Silveira J.F."/>
            <person name="Henrissat B."/>
            <person name="Nino-Vega G.A."/>
            <person name="Cisalpino P.S."/>
            <person name="Mora-Montes H.M."/>
            <person name="Almeida S.R."/>
            <person name="Stajich J.E."/>
            <person name="Lopes-Bezerra L.M."/>
            <person name="Vasconcelos A.T."/>
            <person name="Felipe M.S."/>
        </authorList>
    </citation>
    <scope>NUCLEOTIDE SEQUENCE [LARGE SCALE GENOMIC DNA]</scope>
    <source>
        <strain evidence="4 5">1099-18</strain>
    </source>
</reference>
<dbReference type="CDD" id="cd12148">
    <property type="entry name" value="fungal_TF_MHR"/>
    <property type="match status" value="1"/>
</dbReference>
<dbReference type="PANTHER" id="PTHR46910">
    <property type="entry name" value="TRANSCRIPTION FACTOR PDR1"/>
    <property type="match status" value="1"/>
</dbReference>
<dbReference type="GO" id="GO:0003700">
    <property type="term" value="F:DNA-binding transcription factor activity"/>
    <property type="evidence" value="ECO:0007669"/>
    <property type="project" value="InterPro"/>
</dbReference>
<evidence type="ECO:0000256" key="2">
    <source>
        <dbReference type="SAM" id="MobiDB-lite"/>
    </source>
</evidence>
<feature type="region of interest" description="Disordered" evidence="2">
    <location>
        <begin position="15"/>
        <end position="41"/>
    </location>
</feature>
<dbReference type="PANTHER" id="PTHR46910:SF39">
    <property type="entry name" value="ZN(II)2CYS6 TRANSCRIPTION FACTOR (EUROFUNG)"/>
    <property type="match status" value="1"/>
</dbReference>
<dbReference type="VEuPathDB" id="FungiDB:SPSK_05085"/>
<dbReference type="GO" id="GO:0008270">
    <property type="term" value="F:zinc ion binding"/>
    <property type="evidence" value="ECO:0007669"/>
    <property type="project" value="InterPro"/>
</dbReference>
<dbReference type="GO" id="GO:0003677">
    <property type="term" value="F:DNA binding"/>
    <property type="evidence" value="ECO:0007669"/>
    <property type="project" value="InterPro"/>
</dbReference>
<reference evidence="4 5" key="2">
    <citation type="journal article" date="2015" name="Eukaryot. Cell">
        <title>Asexual propagation of a virulent clone complex in a human and feline outbreak of sporotrichosis.</title>
        <authorList>
            <person name="Teixeira Mde M."/>
            <person name="Rodrigues A.M."/>
            <person name="Tsui C.K."/>
            <person name="de Almeida L.G."/>
            <person name="Van Diepeningen A.D."/>
            <person name="van den Ende B.G."/>
            <person name="Fernandes G.F."/>
            <person name="Kano R."/>
            <person name="Hamelin R.C."/>
            <person name="Lopes-Bezerra L.M."/>
            <person name="Vasconcelos A.T."/>
            <person name="de Hoog S."/>
            <person name="de Camargo Z.P."/>
            <person name="Felipe M.S."/>
        </authorList>
    </citation>
    <scope>NUCLEOTIDE SEQUENCE [LARGE SCALE GENOMIC DNA]</scope>
    <source>
        <strain evidence="4 5">1099-18</strain>
    </source>
</reference>
<comment type="caution">
    <text evidence="4">The sequence shown here is derived from an EMBL/GenBank/DDBJ whole genome shotgun (WGS) entry which is preliminary data.</text>
</comment>
<evidence type="ECO:0000259" key="3">
    <source>
        <dbReference type="SMART" id="SM00906"/>
    </source>
</evidence>
<dbReference type="OrthoDB" id="3266505at2759"/>
<gene>
    <name evidence="4" type="ORF">SPSK_05085</name>
</gene>
<dbReference type="Pfam" id="PF04082">
    <property type="entry name" value="Fungal_trans"/>
    <property type="match status" value="1"/>
</dbReference>
<name>A0A0F2LWQ0_SPOSC</name>
<dbReference type="KEGG" id="ssck:SPSK_05085"/>
<dbReference type="RefSeq" id="XP_016583002.1">
    <property type="nucleotide sequence ID" value="XM_016731837.1"/>
</dbReference>
<dbReference type="Proteomes" id="UP000033710">
    <property type="component" value="Unassembled WGS sequence"/>
</dbReference>
<dbReference type="GeneID" id="27667114"/>
<feature type="compositionally biased region" description="Low complexity" evidence="2">
    <location>
        <begin position="15"/>
        <end position="28"/>
    </location>
</feature>
<dbReference type="GO" id="GO:0006351">
    <property type="term" value="P:DNA-templated transcription"/>
    <property type="evidence" value="ECO:0007669"/>
    <property type="project" value="InterPro"/>
</dbReference>
<protein>
    <recommendedName>
        <fullName evidence="3">Xylanolytic transcriptional activator regulatory domain-containing protein</fullName>
    </recommendedName>
</protein>
<proteinExistence type="predicted"/>
<dbReference type="EMBL" id="AXCR01000012">
    <property type="protein sequence ID" value="KJR80326.1"/>
    <property type="molecule type" value="Genomic_DNA"/>
</dbReference>
<dbReference type="InterPro" id="IPR050987">
    <property type="entry name" value="AtrR-like"/>
</dbReference>
<dbReference type="InterPro" id="IPR007219">
    <property type="entry name" value="XnlR_reg_dom"/>
</dbReference>
<accession>A0A0F2LWQ0</accession>
<keyword evidence="1" id="KW-0539">Nucleus</keyword>
<dbReference type="SMART" id="SM00906">
    <property type="entry name" value="Fungal_trans"/>
    <property type="match status" value="1"/>
</dbReference>
<evidence type="ECO:0000313" key="4">
    <source>
        <dbReference type="EMBL" id="KJR80326.1"/>
    </source>
</evidence>
<evidence type="ECO:0000256" key="1">
    <source>
        <dbReference type="ARBA" id="ARBA00023242"/>
    </source>
</evidence>
<feature type="domain" description="Xylanolytic transcriptional activator regulatory" evidence="3">
    <location>
        <begin position="265"/>
        <end position="338"/>
    </location>
</feature>
<organism evidence="4 5">
    <name type="scientific">Sporothrix schenckii 1099-18</name>
    <dbReference type="NCBI Taxonomy" id="1397361"/>
    <lineage>
        <taxon>Eukaryota</taxon>
        <taxon>Fungi</taxon>
        <taxon>Dikarya</taxon>
        <taxon>Ascomycota</taxon>
        <taxon>Pezizomycotina</taxon>
        <taxon>Sordariomycetes</taxon>
        <taxon>Sordariomycetidae</taxon>
        <taxon>Ophiostomatales</taxon>
        <taxon>Ophiostomataceae</taxon>
        <taxon>Sporothrix</taxon>
    </lineage>
</organism>
<evidence type="ECO:0000313" key="5">
    <source>
        <dbReference type="Proteomes" id="UP000033710"/>
    </source>
</evidence>